<dbReference type="InterPro" id="IPR003661">
    <property type="entry name" value="HisK_dim/P_dom"/>
</dbReference>
<sequence length="449" mass="47167">MTEHPALQPLTSGGPVSASAAAIAAQVVDQQLGLDEALGRAVEHFQADGRVEIVTVVLTSLAPEDPTGWTPLGGRAWVREWTPPGSTRTLLPPPGAGPEAALTMPWLSRRGREAIMVVLSDRELLTPDAAEDRGQLEREGVRSLVAASLRSRSEMFGSISLSSDAAGPWPQQLLDDFRLLTAAITSRLTLEQARRALAEAIDAGAEAQLGYQQLFGAVGHELRTPISAVLGYCEGLIDDAQHGTPDELVSGMLRDGPRIVRASEQLLAIVDSLLGAGRALASDDARQHVGVAAALADVVHWHRTPAATAQVDMTVDVDPDLTVWAHASGVRQVLTNLLGNAITHHRPGGGTVQLSAGRLVGESGHPMVRVIVRDDGPGLDADQMAHVFEPFVRFAADRTAGTGLGLSISRTMAERDGGAVRGESVPGVGSTFWLELPAEALASVQAAAD</sequence>
<dbReference type="Pfam" id="PF02518">
    <property type="entry name" value="HATPase_c"/>
    <property type="match status" value="1"/>
</dbReference>
<dbReference type="InterPro" id="IPR036890">
    <property type="entry name" value="HATPase_C_sf"/>
</dbReference>
<dbReference type="Gene3D" id="3.30.450.40">
    <property type="match status" value="1"/>
</dbReference>
<keyword evidence="5" id="KW-0808">Transferase</keyword>
<dbReference type="PANTHER" id="PTHR43711">
    <property type="entry name" value="TWO-COMPONENT HISTIDINE KINASE"/>
    <property type="match status" value="1"/>
</dbReference>
<dbReference type="InterPro" id="IPR050736">
    <property type="entry name" value="Sensor_HK_Regulatory"/>
</dbReference>
<evidence type="ECO:0000256" key="1">
    <source>
        <dbReference type="ARBA" id="ARBA00000085"/>
    </source>
</evidence>
<accession>A0ABS1L630</accession>
<dbReference type="Pfam" id="PF00512">
    <property type="entry name" value="HisKA"/>
    <property type="match status" value="1"/>
</dbReference>
<dbReference type="SUPFAM" id="SSF55781">
    <property type="entry name" value="GAF domain-like"/>
    <property type="match status" value="1"/>
</dbReference>
<proteinExistence type="predicted"/>
<dbReference type="SUPFAM" id="SSF55874">
    <property type="entry name" value="ATPase domain of HSP90 chaperone/DNA topoisomerase II/histidine kinase"/>
    <property type="match status" value="1"/>
</dbReference>
<keyword evidence="4" id="KW-0597">Phosphoprotein</keyword>
<evidence type="ECO:0000256" key="6">
    <source>
        <dbReference type="ARBA" id="ARBA00022777"/>
    </source>
</evidence>
<dbReference type="PANTHER" id="PTHR43711:SF1">
    <property type="entry name" value="HISTIDINE KINASE 1"/>
    <property type="match status" value="1"/>
</dbReference>
<dbReference type="SMART" id="SM00387">
    <property type="entry name" value="HATPase_c"/>
    <property type="match status" value="1"/>
</dbReference>
<evidence type="ECO:0000256" key="4">
    <source>
        <dbReference type="ARBA" id="ARBA00022553"/>
    </source>
</evidence>
<comment type="catalytic activity">
    <reaction evidence="1">
        <text>ATP + protein L-histidine = ADP + protein N-phospho-L-histidine.</text>
        <dbReference type="EC" id="2.7.13.3"/>
    </reaction>
</comment>
<dbReference type="GO" id="GO:0016301">
    <property type="term" value="F:kinase activity"/>
    <property type="evidence" value="ECO:0007669"/>
    <property type="project" value="UniProtKB-KW"/>
</dbReference>
<evidence type="ECO:0000256" key="3">
    <source>
        <dbReference type="ARBA" id="ARBA00012438"/>
    </source>
</evidence>
<organism evidence="9 10">
    <name type="scientific">Nocardioides baculatus</name>
    <dbReference type="NCBI Taxonomy" id="2801337"/>
    <lineage>
        <taxon>Bacteria</taxon>
        <taxon>Bacillati</taxon>
        <taxon>Actinomycetota</taxon>
        <taxon>Actinomycetes</taxon>
        <taxon>Propionibacteriales</taxon>
        <taxon>Nocardioidaceae</taxon>
        <taxon>Nocardioides</taxon>
    </lineage>
</organism>
<feature type="domain" description="Histidine kinase" evidence="8">
    <location>
        <begin position="217"/>
        <end position="440"/>
    </location>
</feature>
<keyword evidence="7" id="KW-0902">Two-component regulatory system</keyword>
<dbReference type="RefSeq" id="WP_201934325.1">
    <property type="nucleotide sequence ID" value="NZ_JAERSG010000001.1"/>
</dbReference>
<dbReference type="InterPro" id="IPR029016">
    <property type="entry name" value="GAF-like_dom_sf"/>
</dbReference>
<dbReference type="Gene3D" id="3.30.565.10">
    <property type="entry name" value="Histidine kinase-like ATPase, C-terminal domain"/>
    <property type="match status" value="1"/>
</dbReference>
<evidence type="ECO:0000259" key="8">
    <source>
        <dbReference type="PROSITE" id="PS50109"/>
    </source>
</evidence>
<dbReference type="Proteomes" id="UP000636918">
    <property type="component" value="Unassembled WGS sequence"/>
</dbReference>
<evidence type="ECO:0000313" key="10">
    <source>
        <dbReference type="Proteomes" id="UP000636918"/>
    </source>
</evidence>
<dbReference type="SMART" id="SM00388">
    <property type="entry name" value="HisKA"/>
    <property type="match status" value="1"/>
</dbReference>
<reference evidence="9 10" key="1">
    <citation type="submission" date="2021-01" db="EMBL/GenBank/DDBJ databases">
        <title>Genome seq and assembly of Nocardiodes sp. G10.</title>
        <authorList>
            <person name="Chhetri G."/>
        </authorList>
    </citation>
    <scope>NUCLEOTIDE SEQUENCE [LARGE SCALE GENOMIC DNA]</scope>
    <source>
        <strain evidence="9 10">G10</strain>
    </source>
</reference>
<comment type="subcellular location">
    <subcellularLocation>
        <location evidence="2">Cell membrane</location>
    </subcellularLocation>
</comment>
<dbReference type="InterPro" id="IPR004358">
    <property type="entry name" value="Sig_transdc_His_kin-like_C"/>
</dbReference>
<protein>
    <recommendedName>
        <fullName evidence="3">histidine kinase</fullName>
        <ecNumber evidence="3">2.7.13.3</ecNumber>
    </recommendedName>
</protein>
<gene>
    <name evidence="9" type="ORF">JI751_05525</name>
</gene>
<dbReference type="InterPro" id="IPR036097">
    <property type="entry name" value="HisK_dim/P_sf"/>
</dbReference>
<dbReference type="CDD" id="cd00082">
    <property type="entry name" value="HisKA"/>
    <property type="match status" value="1"/>
</dbReference>
<keyword evidence="10" id="KW-1185">Reference proteome</keyword>
<dbReference type="EC" id="2.7.13.3" evidence="3"/>
<evidence type="ECO:0000256" key="7">
    <source>
        <dbReference type="ARBA" id="ARBA00023012"/>
    </source>
</evidence>
<dbReference type="PROSITE" id="PS50109">
    <property type="entry name" value="HIS_KIN"/>
    <property type="match status" value="1"/>
</dbReference>
<evidence type="ECO:0000313" key="9">
    <source>
        <dbReference type="EMBL" id="MBL0747065.1"/>
    </source>
</evidence>
<dbReference type="EMBL" id="JAERSG010000001">
    <property type="protein sequence ID" value="MBL0747065.1"/>
    <property type="molecule type" value="Genomic_DNA"/>
</dbReference>
<evidence type="ECO:0000256" key="2">
    <source>
        <dbReference type="ARBA" id="ARBA00004236"/>
    </source>
</evidence>
<keyword evidence="6 9" id="KW-0418">Kinase</keyword>
<dbReference type="Gene3D" id="1.10.287.130">
    <property type="match status" value="1"/>
</dbReference>
<dbReference type="PRINTS" id="PR00344">
    <property type="entry name" value="BCTRLSENSOR"/>
</dbReference>
<name>A0ABS1L630_9ACTN</name>
<evidence type="ECO:0000256" key="5">
    <source>
        <dbReference type="ARBA" id="ARBA00022679"/>
    </source>
</evidence>
<dbReference type="InterPro" id="IPR003594">
    <property type="entry name" value="HATPase_dom"/>
</dbReference>
<dbReference type="InterPro" id="IPR005467">
    <property type="entry name" value="His_kinase_dom"/>
</dbReference>
<dbReference type="SUPFAM" id="SSF47384">
    <property type="entry name" value="Homodimeric domain of signal transducing histidine kinase"/>
    <property type="match status" value="1"/>
</dbReference>
<comment type="caution">
    <text evidence="9">The sequence shown here is derived from an EMBL/GenBank/DDBJ whole genome shotgun (WGS) entry which is preliminary data.</text>
</comment>